<gene>
    <name evidence="1" type="ORF">RF11_09888</name>
</gene>
<keyword evidence="2" id="KW-1185">Reference proteome</keyword>
<evidence type="ECO:0000313" key="2">
    <source>
        <dbReference type="Proteomes" id="UP000031668"/>
    </source>
</evidence>
<evidence type="ECO:0000313" key="1">
    <source>
        <dbReference type="EMBL" id="KII64054.1"/>
    </source>
</evidence>
<comment type="caution">
    <text evidence="1">The sequence shown here is derived from an EMBL/GenBank/DDBJ whole genome shotgun (WGS) entry which is preliminary data.</text>
</comment>
<protein>
    <submittedName>
        <fullName evidence="1">Uncharacterized protein</fullName>
    </submittedName>
</protein>
<dbReference type="AlphaFoldDB" id="A0A0C2IFE0"/>
<accession>A0A0C2IFE0</accession>
<dbReference type="EMBL" id="JWZT01004473">
    <property type="protein sequence ID" value="KII64054.1"/>
    <property type="molecule type" value="Genomic_DNA"/>
</dbReference>
<sequence length="166" mass="19084">MQTEEEDVEVMENLLAGQKIIVKGMLWSDIPIESEADDRTVEEELSVMEQRNGKNTIIRQCDQLDEEMRKLSQAGVEPMTNRCSLSGQQTRALSTVNLHRISNISLHFSPPRRTTLYCILQTTPNNRTHDSSMLTTRSPTRQLSAVLRYTGYLINRYTYASNDEMR</sequence>
<organism evidence="1 2">
    <name type="scientific">Thelohanellus kitauei</name>
    <name type="common">Myxosporean</name>
    <dbReference type="NCBI Taxonomy" id="669202"/>
    <lineage>
        <taxon>Eukaryota</taxon>
        <taxon>Metazoa</taxon>
        <taxon>Cnidaria</taxon>
        <taxon>Myxozoa</taxon>
        <taxon>Myxosporea</taxon>
        <taxon>Bivalvulida</taxon>
        <taxon>Platysporina</taxon>
        <taxon>Myxobolidae</taxon>
        <taxon>Thelohanellus</taxon>
    </lineage>
</organism>
<dbReference type="Proteomes" id="UP000031668">
    <property type="component" value="Unassembled WGS sequence"/>
</dbReference>
<proteinExistence type="predicted"/>
<reference evidence="1 2" key="1">
    <citation type="journal article" date="2014" name="Genome Biol. Evol.">
        <title>The genome of the myxosporean Thelohanellus kitauei shows adaptations to nutrient acquisition within its fish host.</title>
        <authorList>
            <person name="Yang Y."/>
            <person name="Xiong J."/>
            <person name="Zhou Z."/>
            <person name="Huo F."/>
            <person name="Miao W."/>
            <person name="Ran C."/>
            <person name="Liu Y."/>
            <person name="Zhang J."/>
            <person name="Feng J."/>
            <person name="Wang M."/>
            <person name="Wang M."/>
            <person name="Wang L."/>
            <person name="Yao B."/>
        </authorList>
    </citation>
    <scope>NUCLEOTIDE SEQUENCE [LARGE SCALE GENOMIC DNA]</scope>
    <source>
        <strain evidence="1">Wuqing</strain>
    </source>
</reference>
<name>A0A0C2IFE0_THEKT</name>